<dbReference type="InterPro" id="IPR051313">
    <property type="entry name" value="Bact_iron-sidero_bind"/>
</dbReference>
<dbReference type="Gene3D" id="3.40.50.1980">
    <property type="entry name" value="Nitrogenase molybdenum iron protein domain"/>
    <property type="match status" value="2"/>
</dbReference>
<dbReference type="GO" id="GO:1901678">
    <property type="term" value="P:iron coordination entity transport"/>
    <property type="evidence" value="ECO:0007669"/>
    <property type="project" value="UniProtKB-ARBA"/>
</dbReference>
<comment type="caution">
    <text evidence="7">The sequence shown here is derived from an EMBL/GenBank/DDBJ whole genome shotgun (WGS) entry which is preliminary data.</text>
</comment>
<feature type="chain" id="PRO_5039425103" evidence="5">
    <location>
        <begin position="22"/>
        <end position="348"/>
    </location>
</feature>
<dbReference type="PROSITE" id="PS50983">
    <property type="entry name" value="FE_B12_PBP"/>
    <property type="match status" value="1"/>
</dbReference>
<dbReference type="Pfam" id="PF01497">
    <property type="entry name" value="Peripla_BP_2"/>
    <property type="match status" value="1"/>
</dbReference>
<organism evidence="7 8">
    <name type="scientific">[Clostridium] hylemonae DSM 15053</name>
    <dbReference type="NCBI Taxonomy" id="553973"/>
    <lineage>
        <taxon>Bacteria</taxon>
        <taxon>Bacillati</taxon>
        <taxon>Bacillota</taxon>
        <taxon>Clostridia</taxon>
        <taxon>Lachnospirales</taxon>
        <taxon>Lachnospiraceae</taxon>
    </lineage>
</organism>
<reference evidence="7" key="1">
    <citation type="submission" date="2009-02" db="EMBL/GenBank/DDBJ databases">
        <authorList>
            <person name="Fulton L."/>
            <person name="Clifton S."/>
            <person name="Fulton B."/>
            <person name="Xu J."/>
            <person name="Minx P."/>
            <person name="Pepin K.H."/>
            <person name="Johnson M."/>
            <person name="Bhonagiri V."/>
            <person name="Nash W.E."/>
            <person name="Mardis E.R."/>
            <person name="Wilson R.K."/>
        </authorList>
    </citation>
    <scope>NUCLEOTIDE SEQUENCE [LARGE SCALE GENOMIC DNA]</scope>
    <source>
        <strain evidence="7">DSM 15053</strain>
    </source>
</reference>
<evidence type="ECO:0000256" key="3">
    <source>
        <dbReference type="ARBA" id="ARBA00022448"/>
    </source>
</evidence>
<dbReference type="SUPFAM" id="SSF53807">
    <property type="entry name" value="Helical backbone' metal receptor"/>
    <property type="match status" value="1"/>
</dbReference>
<proteinExistence type="inferred from homology"/>
<dbReference type="GO" id="GO:0030288">
    <property type="term" value="C:outer membrane-bounded periplasmic space"/>
    <property type="evidence" value="ECO:0007669"/>
    <property type="project" value="TreeGrafter"/>
</dbReference>
<dbReference type="AlphaFoldDB" id="C0BYG6"/>
<reference evidence="7" key="2">
    <citation type="submission" date="2013-06" db="EMBL/GenBank/DDBJ databases">
        <title>Draft genome sequence of Clostridium hylemonae (DSM 15053).</title>
        <authorList>
            <person name="Sudarsanam P."/>
            <person name="Ley R."/>
            <person name="Guruge J."/>
            <person name="Turnbaugh P.J."/>
            <person name="Mahowald M."/>
            <person name="Liep D."/>
            <person name="Gordon J."/>
        </authorList>
    </citation>
    <scope>NUCLEOTIDE SEQUENCE</scope>
    <source>
        <strain evidence="7">DSM 15053</strain>
    </source>
</reference>
<sequence length="348" mass="37290">MKTKKWISILLGAALSAFVLAGCGGSGAQTPAGESDAKETAGSKGDYPLVISHAFGETVIESRPENIVTIGWENQDTPLALGVVPTGVSAANYGKVTEHGLHPWTDEAFETLGEKAPVVFDDIDGLDYEAISDAKPDVILAAYSGITEEEYNLLSAIAPVVAYPGTPWQTYWRDQTILNAEGMGMKKEGEAKVAEVDALIKDKTEEYPELAGTKTAFFWISPDDFSTFYVYLPSDPRAAYLTDLGLTFPDSVLKMAGDTEDFSVTLSRENSDVLSDVEMMVVYGDETLLEALQEDALMSRIPAVKNGAVALVDSASSLAGACTPSILSIPAEIDEYLRLLSEAHGKIK</sequence>
<keyword evidence="3" id="KW-0813">Transport</keyword>
<comment type="similarity">
    <text evidence="2">Belongs to the bacterial solute-binding protein 8 family.</text>
</comment>
<protein>
    <submittedName>
        <fullName evidence="7">Periplasmic binding protein</fullName>
    </submittedName>
</protein>
<keyword evidence="4 5" id="KW-0732">Signal</keyword>
<dbReference type="InterPro" id="IPR002491">
    <property type="entry name" value="ABC_transptr_periplasmic_BD"/>
</dbReference>
<feature type="signal peptide" evidence="5">
    <location>
        <begin position="1"/>
        <end position="21"/>
    </location>
</feature>
<name>C0BYG6_9FIRM</name>
<dbReference type="STRING" id="553973.CLOHYLEM_04855"/>
<dbReference type="CDD" id="cd01146">
    <property type="entry name" value="FhuD"/>
    <property type="match status" value="1"/>
</dbReference>
<comment type="subcellular location">
    <subcellularLocation>
        <location evidence="1">Cell envelope</location>
    </subcellularLocation>
</comment>
<dbReference type="PANTHER" id="PTHR30532:SF24">
    <property type="entry name" value="FERRIC ENTEROBACTIN-BINDING PERIPLASMIC PROTEIN FEPB"/>
    <property type="match status" value="1"/>
</dbReference>
<evidence type="ECO:0000256" key="4">
    <source>
        <dbReference type="ARBA" id="ARBA00022729"/>
    </source>
</evidence>
<gene>
    <name evidence="7" type="ORF">CLOHYLEM_04855</name>
</gene>
<feature type="domain" description="Fe/B12 periplasmic-binding" evidence="6">
    <location>
        <begin position="66"/>
        <end position="344"/>
    </location>
</feature>
<evidence type="ECO:0000313" key="8">
    <source>
        <dbReference type="Proteomes" id="UP000004893"/>
    </source>
</evidence>
<accession>C0BYG6</accession>
<evidence type="ECO:0000313" key="7">
    <source>
        <dbReference type="EMBL" id="EEG74894.1"/>
    </source>
</evidence>
<dbReference type="PANTHER" id="PTHR30532">
    <property type="entry name" value="IRON III DICITRATE-BINDING PERIPLASMIC PROTEIN"/>
    <property type="match status" value="1"/>
</dbReference>
<evidence type="ECO:0000256" key="5">
    <source>
        <dbReference type="SAM" id="SignalP"/>
    </source>
</evidence>
<dbReference type="EMBL" id="ABYI02000018">
    <property type="protein sequence ID" value="EEG74894.1"/>
    <property type="molecule type" value="Genomic_DNA"/>
</dbReference>
<dbReference type="PROSITE" id="PS51257">
    <property type="entry name" value="PROKAR_LIPOPROTEIN"/>
    <property type="match status" value="1"/>
</dbReference>
<evidence type="ECO:0000256" key="1">
    <source>
        <dbReference type="ARBA" id="ARBA00004196"/>
    </source>
</evidence>
<dbReference type="HOGENOM" id="CLU_038034_1_1_9"/>
<dbReference type="eggNOG" id="COG0614">
    <property type="taxonomic scope" value="Bacteria"/>
</dbReference>
<dbReference type="RefSeq" id="WP_006442187.1">
    <property type="nucleotide sequence ID" value="NZ_CP036524.1"/>
</dbReference>
<keyword evidence="8" id="KW-1185">Reference proteome</keyword>
<dbReference type="Proteomes" id="UP000004893">
    <property type="component" value="Unassembled WGS sequence"/>
</dbReference>
<dbReference type="OrthoDB" id="1846031at2"/>
<evidence type="ECO:0000256" key="2">
    <source>
        <dbReference type="ARBA" id="ARBA00008814"/>
    </source>
</evidence>
<evidence type="ECO:0000259" key="6">
    <source>
        <dbReference type="PROSITE" id="PS50983"/>
    </source>
</evidence>